<evidence type="ECO:0000313" key="2">
    <source>
        <dbReference type="EMBL" id="PSR24015.1"/>
    </source>
</evidence>
<dbReference type="Proteomes" id="UP000242705">
    <property type="component" value="Unassembled WGS sequence"/>
</dbReference>
<reference evidence="2 3" key="1">
    <citation type="journal article" date="2014" name="BMC Genomics">
        <title>Comparison of environmental and isolate Sulfobacillus genomes reveals diverse carbon, sulfur, nitrogen, and hydrogen metabolisms.</title>
        <authorList>
            <person name="Justice N.B."/>
            <person name="Norman A."/>
            <person name="Brown C.T."/>
            <person name="Singh A."/>
            <person name="Thomas B.C."/>
            <person name="Banfield J.F."/>
        </authorList>
    </citation>
    <scope>NUCLEOTIDE SEQUENCE [LARGE SCALE GENOMIC DNA]</scope>
    <source>
        <strain evidence="2">AMDSBA5</strain>
    </source>
</reference>
<accession>A0A2T2WP52</accession>
<keyword evidence="1" id="KW-0812">Transmembrane</keyword>
<dbReference type="AlphaFoldDB" id="A0A2T2WP52"/>
<keyword evidence="1" id="KW-1133">Transmembrane helix</keyword>
<proteinExistence type="predicted"/>
<keyword evidence="1" id="KW-0472">Membrane</keyword>
<feature type="transmembrane region" description="Helical" evidence="1">
    <location>
        <begin position="58"/>
        <end position="86"/>
    </location>
</feature>
<dbReference type="EMBL" id="PXYX01000063">
    <property type="protein sequence ID" value="PSR24015.1"/>
    <property type="molecule type" value="Genomic_DNA"/>
</dbReference>
<protein>
    <submittedName>
        <fullName evidence="2">Uncharacterized protein</fullName>
    </submittedName>
</protein>
<feature type="transmembrane region" description="Helical" evidence="1">
    <location>
        <begin position="21"/>
        <end position="46"/>
    </location>
</feature>
<organism evidence="2 3">
    <name type="scientific">Sulfobacillus thermosulfidooxidans</name>
    <dbReference type="NCBI Taxonomy" id="28034"/>
    <lineage>
        <taxon>Bacteria</taxon>
        <taxon>Bacillati</taxon>
        <taxon>Bacillota</taxon>
        <taxon>Clostridia</taxon>
        <taxon>Eubacteriales</taxon>
        <taxon>Clostridiales Family XVII. Incertae Sedis</taxon>
        <taxon>Sulfobacillus</taxon>
    </lineage>
</organism>
<feature type="transmembrane region" description="Helical" evidence="1">
    <location>
        <begin position="134"/>
        <end position="158"/>
    </location>
</feature>
<feature type="transmembrane region" description="Helical" evidence="1">
    <location>
        <begin position="107"/>
        <end position="128"/>
    </location>
</feature>
<evidence type="ECO:0000256" key="1">
    <source>
        <dbReference type="SAM" id="Phobius"/>
    </source>
</evidence>
<gene>
    <name evidence="2" type="ORF">C7B47_15535</name>
</gene>
<sequence>MSRHPIENLSFFDIVQEYRNIGGYVLSVTDVIFAVLLGGIIFFIAVNEPGPVFLSTMINFGIALTALAGTMLGIAIAAFAVTTSILSDAWLDELKKVNGYPALVVPYWLTGIAWVFVVLFSILLIVSIDITPRWLALGLITGTSSLLGVALSWSLSLFGSIVRLLGLKVDTYTPDTDVHRFISRRIKKPH</sequence>
<evidence type="ECO:0000313" key="3">
    <source>
        <dbReference type="Proteomes" id="UP000242705"/>
    </source>
</evidence>
<name>A0A2T2WP52_SULTH</name>
<comment type="caution">
    <text evidence="2">The sequence shown here is derived from an EMBL/GenBank/DDBJ whole genome shotgun (WGS) entry which is preliminary data.</text>
</comment>